<dbReference type="SUPFAM" id="SSF54427">
    <property type="entry name" value="NTF2-like"/>
    <property type="match status" value="1"/>
</dbReference>
<gene>
    <name evidence="2" type="ORF">MNBD_GAMMA03-1229</name>
</gene>
<dbReference type="InterPro" id="IPR056203">
    <property type="entry name" value="Cds6_C"/>
</dbReference>
<dbReference type="Gene3D" id="3.10.450.50">
    <property type="match status" value="1"/>
</dbReference>
<protein>
    <recommendedName>
        <fullName evidence="1">Cds6 C-terminal domain-containing protein</fullName>
    </recommendedName>
</protein>
<dbReference type="InterPro" id="IPR032710">
    <property type="entry name" value="NTF2-like_dom_sf"/>
</dbReference>
<proteinExistence type="predicted"/>
<dbReference type="AlphaFoldDB" id="A0A3B0WEF1"/>
<organism evidence="2">
    <name type="scientific">hydrothermal vent metagenome</name>
    <dbReference type="NCBI Taxonomy" id="652676"/>
    <lineage>
        <taxon>unclassified sequences</taxon>
        <taxon>metagenomes</taxon>
        <taxon>ecological metagenomes</taxon>
    </lineage>
</organism>
<name>A0A3B0WEF1_9ZZZZ</name>
<sequence length="297" mass="34333">MAQWFSVSVRRRAIFAVFFVLVPSMGMADEKLATLVKQAEQFQLGWDAAQNGELEKAGDIWQALSKEAIEVPELNRALQNNLAVLLIKQKQYPEAEVLLDSALKADIQVATTLSNLNQLYAYEAQKTYKKVFSQATGVTTPSGKFLYFDVKQSALPAEYVSIKLPEFSPEEAFLYQPETQEIIDVKGLLEQWRVAWSNQNIQAYLSFYHSKEFIPKDGLRYSIWEESRHRSLKRPKFIKIEFEDVQIVQLDKNLVRARFLQKYESNLFKDDVYKMVLWQLDGSQWKIVQEIVAGEKS</sequence>
<dbReference type="SUPFAM" id="SSF48452">
    <property type="entry name" value="TPR-like"/>
    <property type="match status" value="1"/>
</dbReference>
<dbReference type="InterPro" id="IPR011990">
    <property type="entry name" value="TPR-like_helical_dom_sf"/>
</dbReference>
<accession>A0A3B0WEF1</accession>
<reference evidence="2" key="1">
    <citation type="submission" date="2018-06" db="EMBL/GenBank/DDBJ databases">
        <authorList>
            <person name="Zhirakovskaya E."/>
        </authorList>
    </citation>
    <scope>NUCLEOTIDE SEQUENCE</scope>
</reference>
<dbReference type="Gene3D" id="1.25.40.10">
    <property type="entry name" value="Tetratricopeptide repeat domain"/>
    <property type="match status" value="1"/>
</dbReference>
<feature type="domain" description="Cds6 C-terminal" evidence="1">
    <location>
        <begin position="188"/>
        <end position="290"/>
    </location>
</feature>
<evidence type="ECO:0000313" key="2">
    <source>
        <dbReference type="EMBL" id="VAW47729.1"/>
    </source>
</evidence>
<evidence type="ECO:0000259" key="1">
    <source>
        <dbReference type="Pfam" id="PF24125"/>
    </source>
</evidence>
<dbReference type="Pfam" id="PF24125">
    <property type="entry name" value="Cds6_C"/>
    <property type="match status" value="1"/>
</dbReference>
<dbReference type="EMBL" id="UOFC01000163">
    <property type="protein sequence ID" value="VAW47729.1"/>
    <property type="molecule type" value="Genomic_DNA"/>
</dbReference>